<dbReference type="EMBL" id="CP017641">
    <property type="protein sequence ID" value="APZ90939.1"/>
    <property type="molecule type" value="Genomic_DNA"/>
</dbReference>
<evidence type="ECO:0000313" key="3">
    <source>
        <dbReference type="Proteomes" id="UP000187735"/>
    </source>
</evidence>
<evidence type="ECO:0000256" key="1">
    <source>
        <dbReference type="SAM" id="MobiDB-lite"/>
    </source>
</evidence>
<feature type="compositionally biased region" description="Polar residues" evidence="1">
    <location>
        <begin position="275"/>
        <end position="288"/>
    </location>
</feature>
<dbReference type="KEGG" id="fmr:Fuma_00523"/>
<feature type="compositionally biased region" description="Low complexity" evidence="1">
    <location>
        <begin position="311"/>
        <end position="326"/>
    </location>
</feature>
<feature type="region of interest" description="Disordered" evidence="1">
    <location>
        <begin position="164"/>
        <end position="193"/>
    </location>
</feature>
<evidence type="ECO:0000313" key="2">
    <source>
        <dbReference type="EMBL" id="APZ90939.1"/>
    </source>
</evidence>
<feature type="compositionally biased region" description="Low complexity" evidence="1">
    <location>
        <begin position="257"/>
        <end position="272"/>
    </location>
</feature>
<sequence>MNFAVTGIFFRNLYENRRPLALNKMAPHHFVKSHLMKLTLRTLLAYLDDRLSPGNARELGQKLATSPFATELADRIKSVVRRRRLASESAEHKTIDGNLIAEYLDDQLTPELVALIEKEILSSDHSLAEVAATHQILGLLSDPVEISADLKTRLHKLDPSVVKEATDDGAAASTVQPAKAGEWTPLQKQNESQKRSPMLLLAVMVLGWLGLLATDSNLFRSDDDRTVATNVPADGNEPALAQFDDGADPPQVAAPETQPAAGDAAVAQTDATPRNAAQPTSPQPTTVPNGGAAATNAEPGRTPTPAGADMAATTQPATNPAAVPATDSTAPDKPMEPAPAADSSTATGDASVASAADGAPVATPTPPAAPVARFELIDNNGMVALREPKQAAWAWASSLGISPTGSWSKPLSETFATIAEPFTARVVAPNSGWSAQLLGPAVFQAVTEPAAALRVVEGRLLLRRSAKEGAADFRLVTGRRALNVSIPDEGDVVGLEVTILPASNLTVEPDAEESTPLFPTENNRVIRIAAADGDVQVSVDGNDTPITIPRGSEWIWNTTSDVVTAGAVTVNSAIPAWLFAARNPPIEMQATLIAETVAAYPKSESVTGAAMALTTNKNPQIADYGVRQLTLLRSVNDLITVMLQTNDDPTRQSAIVGLHQLVQQRPADMQRIRDALAMRLPEMELDNAMTMLQGMSRSDGQDPRTSEFLVSMLEHNRAALRAMAIFNLERLTGERRGFFVSDDTGRRDAAVRRWKRDLAKNDGRLIPASAE</sequence>
<proteinExistence type="predicted"/>
<feature type="region of interest" description="Disordered" evidence="1">
    <location>
        <begin position="229"/>
        <end position="367"/>
    </location>
</feature>
<name>A0A1P8WA49_9PLAN</name>
<dbReference type="STRING" id="1891926.Fuma_00523"/>
<accession>A0A1P8WA49</accession>
<keyword evidence="3" id="KW-1185">Reference proteome</keyword>
<organism evidence="2 3">
    <name type="scientific">Fuerstiella marisgermanici</name>
    <dbReference type="NCBI Taxonomy" id="1891926"/>
    <lineage>
        <taxon>Bacteria</taxon>
        <taxon>Pseudomonadati</taxon>
        <taxon>Planctomycetota</taxon>
        <taxon>Planctomycetia</taxon>
        <taxon>Planctomycetales</taxon>
        <taxon>Planctomycetaceae</taxon>
        <taxon>Fuerstiella</taxon>
    </lineage>
</organism>
<gene>
    <name evidence="2" type="ORF">Fuma_00523</name>
</gene>
<dbReference type="Proteomes" id="UP000187735">
    <property type="component" value="Chromosome"/>
</dbReference>
<dbReference type="AlphaFoldDB" id="A0A1P8WA49"/>
<reference evidence="2 3" key="1">
    <citation type="journal article" date="2016" name="Front. Microbiol.">
        <title>Fuerstia marisgermanicae gen. nov., sp. nov., an Unusual Member of the Phylum Planctomycetes from the German Wadden Sea.</title>
        <authorList>
            <person name="Kohn T."/>
            <person name="Heuer A."/>
            <person name="Jogler M."/>
            <person name="Vollmers J."/>
            <person name="Boedeker C."/>
            <person name="Bunk B."/>
            <person name="Rast P."/>
            <person name="Borchert D."/>
            <person name="Glockner I."/>
            <person name="Freese H.M."/>
            <person name="Klenk H.P."/>
            <person name="Overmann J."/>
            <person name="Kaster A.K."/>
            <person name="Rohde M."/>
            <person name="Wiegand S."/>
            <person name="Jogler C."/>
        </authorList>
    </citation>
    <scope>NUCLEOTIDE SEQUENCE [LARGE SCALE GENOMIC DNA]</scope>
    <source>
        <strain evidence="2 3">NH11</strain>
    </source>
</reference>
<feature type="compositionally biased region" description="Low complexity" evidence="1">
    <location>
        <begin position="338"/>
        <end position="362"/>
    </location>
</feature>
<protein>
    <submittedName>
        <fullName evidence="2">Uncharacterized protein</fullName>
    </submittedName>
</protein>